<dbReference type="SUPFAM" id="SSF55486">
    <property type="entry name" value="Metalloproteases ('zincins'), catalytic domain"/>
    <property type="match status" value="1"/>
</dbReference>
<gene>
    <name evidence="3" type="ORF">QR680_011256</name>
</gene>
<protein>
    <recommendedName>
        <fullName evidence="2">Peptidase M13 C-terminal domain-containing protein</fullName>
    </recommendedName>
</protein>
<feature type="region of interest" description="Disordered" evidence="1">
    <location>
        <begin position="1"/>
        <end position="27"/>
    </location>
</feature>
<dbReference type="InterPro" id="IPR024079">
    <property type="entry name" value="MetalloPept_cat_dom_sf"/>
</dbReference>
<proteinExistence type="predicted"/>
<dbReference type="Gene3D" id="3.40.390.10">
    <property type="entry name" value="Collagenase (Catalytic Domain)"/>
    <property type="match status" value="1"/>
</dbReference>
<dbReference type="GO" id="GO:0005886">
    <property type="term" value="C:plasma membrane"/>
    <property type="evidence" value="ECO:0007669"/>
    <property type="project" value="TreeGrafter"/>
</dbReference>
<evidence type="ECO:0000259" key="2">
    <source>
        <dbReference type="Pfam" id="PF01431"/>
    </source>
</evidence>
<dbReference type="Pfam" id="PF01431">
    <property type="entry name" value="Peptidase_M13"/>
    <property type="match status" value="1"/>
</dbReference>
<comment type="caution">
    <text evidence="3">The sequence shown here is derived from an EMBL/GenBank/DDBJ whole genome shotgun (WGS) entry which is preliminary data.</text>
</comment>
<organism evidence="3 4">
    <name type="scientific">Steinernema hermaphroditum</name>
    <dbReference type="NCBI Taxonomy" id="289476"/>
    <lineage>
        <taxon>Eukaryota</taxon>
        <taxon>Metazoa</taxon>
        <taxon>Ecdysozoa</taxon>
        <taxon>Nematoda</taxon>
        <taxon>Chromadorea</taxon>
        <taxon>Rhabditida</taxon>
        <taxon>Tylenchina</taxon>
        <taxon>Panagrolaimomorpha</taxon>
        <taxon>Strongyloidoidea</taxon>
        <taxon>Steinernematidae</taxon>
        <taxon>Steinernema</taxon>
    </lineage>
</organism>
<dbReference type="PROSITE" id="PS51885">
    <property type="entry name" value="NEPRILYSIN"/>
    <property type="match status" value="1"/>
</dbReference>
<dbReference type="AlphaFoldDB" id="A0AA39IRM7"/>
<evidence type="ECO:0000313" key="3">
    <source>
        <dbReference type="EMBL" id="KAK0429216.1"/>
    </source>
</evidence>
<keyword evidence="4" id="KW-1185">Reference proteome</keyword>
<reference evidence="3" key="1">
    <citation type="submission" date="2023-06" db="EMBL/GenBank/DDBJ databases">
        <title>Genomic analysis of the entomopathogenic nematode Steinernema hermaphroditum.</title>
        <authorList>
            <person name="Schwarz E.M."/>
            <person name="Heppert J.K."/>
            <person name="Baniya A."/>
            <person name="Schwartz H.T."/>
            <person name="Tan C.-H."/>
            <person name="Antoshechkin I."/>
            <person name="Sternberg P.W."/>
            <person name="Goodrich-Blair H."/>
            <person name="Dillman A.R."/>
        </authorList>
    </citation>
    <scope>NUCLEOTIDE SEQUENCE</scope>
    <source>
        <strain evidence="3">PS9179</strain>
        <tissue evidence="3">Whole animal</tissue>
    </source>
</reference>
<accession>A0AA39IRM7</accession>
<name>A0AA39IRM7_9BILA</name>
<dbReference type="GO" id="GO:0016485">
    <property type="term" value="P:protein processing"/>
    <property type="evidence" value="ECO:0007669"/>
    <property type="project" value="TreeGrafter"/>
</dbReference>
<dbReference type="PANTHER" id="PTHR11733">
    <property type="entry name" value="ZINC METALLOPROTEASE FAMILY M13 NEPRILYSIN-RELATED"/>
    <property type="match status" value="1"/>
</dbReference>
<dbReference type="InterPro" id="IPR018497">
    <property type="entry name" value="Peptidase_M13_C"/>
</dbReference>
<feature type="compositionally biased region" description="Basic residues" evidence="1">
    <location>
        <begin position="14"/>
        <end position="23"/>
    </location>
</feature>
<feature type="domain" description="Peptidase M13 C-terminal" evidence="2">
    <location>
        <begin position="66"/>
        <end position="173"/>
    </location>
</feature>
<dbReference type="Proteomes" id="UP001175271">
    <property type="component" value="Unassembled WGS sequence"/>
</dbReference>
<dbReference type="PANTHER" id="PTHR11733:SF240">
    <property type="entry name" value="GH14155P-RELATED"/>
    <property type="match status" value="1"/>
</dbReference>
<evidence type="ECO:0000313" key="4">
    <source>
        <dbReference type="Proteomes" id="UP001175271"/>
    </source>
</evidence>
<dbReference type="InterPro" id="IPR000718">
    <property type="entry name" value="Peptidase_M13"/>
</dbReference>
<dbReference type="GO" id="GO:0004222">
    <property type="term" value="F:metalloendopeptidase activity"/>
    <property type="evidence" value="ECO:0007669"/>
    <property type="project" value="InterPro"/>
</dbReference>
<dbReference type="EMBL" id="JAUCMV010000001">
    <property type="protein sequence ID" value="KAK0429216.1"/>
    <property type="molecule type" value="Genomic_DNA"/>
</dbReference>
<feature type="compositionally biased region" description="Basic and acidic residues" evidence="1">
    <location>
        <begin position="1"/>
        <end position="13"/>
    </location>
</feature>
<sequence>MGVDEEKREERHGERCHRKKRTRRREEDAAQVLLEVKTKEAPKRRVVASCTLRSDPRIITRAFIHIYKDQYPQSFIYGSIGVIIAHELFHSLGLLRKPFREHFSFHHATGIKNVTQCYDDYYSSFALLEATEGDTTVLRPDGRSKLEEGFADVEGARIAFRALQRILETRSARSKRSSTRQLHFDLFDEFEWF</sequence>
<evidence type="ECO:0000256" key="1">
    <source>
        <dbReference type="SAM" id="MobiDB-lite"/>
    </source>
</evidence>